<dbReference type="InterPro" id="IPR035897">
    <property type="entry name" value="Toll_tir_struct_dom_sf"/>
</dbReference>
<dbReference type="SUPFAM" id="SSF52200">
    <property type="entry name" value="Toll/Interleukin receptor TIR domain"/>
    <property type="match status" value="1"/>
</dbReference>
<evidence type="ECO:0000259" key="2">
    <source>
        <dbReference type="PROSITE" id="PS50104"/>
    </source>
</evidence>
<feature type="transmembrane region" description="Helical" evidence="1">
    <location>
        <begin position="136"/>
        <end position="153"/>
    </location>
</feature>
<evidence type="ECO:0000256" key="1">
    <source>
        <dbReference type="SAM" id="Phobius"/>
    </source>
</evidence>
<keyword evidence="1" id="KW-0472">Membrane</keyword>
<reference evidence="3" key="1">
    <citation type="journal article" date="2020" name="mSystems">
        <title>Genome- and Community-Level Interaction Insights into Carbon Utilization and Element Cycling Functions of Hydrothermarchaeota in Hydrothermal Sediment.</title>
        <authorList>
            <person name="Zhou Z."/>
            <person name="Liu Y."/>
            <person name="Xu W."/>
            <person name="Pan J."/>
            <person name="Luo Z.H."/>
            <person name="Li M."/>
        </authorList>
    </citation>
    <scope>NUCLEOTIDE SEQUENCE [LARGE SCALE GENOMIC DNA]</scope>
    <source>
        <strain evidence="3">SpSt-125</strain>
    </source>
</reference>
<gene>
    <name evidence="3" type="ORF">ENO26_11495</name>
</gene>
<keyword evidence="1" id="KW-1133">Transmembrane helix</keyword>
<proteinExistence type="predicted"/>
<comment type="caution">
    <text evidence="3">The sequence shown here is derived from an EMBL/GenBank/DDBJ whole genome shotgun (WGS) entry which is preliminary data.</text>
</comment>
<accession>A0A7J2U5U7</accession>
<dbReference type="Gene3D" id="3.40.50.10140">
    <property type="entry name" value="Toll/interleukin-1 receptor homology (TIR) domain"/>
    <property type="match status" value="1"/>
</dbReference>
<dbReference type="PROSITE" id="PS50104">
    <property type="entry name" value="TIR"/>
    <property type="match status" value="1"/>
</dbReference>
<dbReference type="EMBL" id="DSEU01000079">
    <property type="protein sequence ID" value="HEM68158.1"/>
    <property type="molecule type" value="Genomic_DNA"/>
</dbReference>
<evidence type="ECO:0000313" key="3">
    <source>
        <dbReference type="EMBL" id="HEM68158.1"/>
    </source>
</evidence>
<keyword evidence="1" id="KW-0812">Transmembrane</keyword>
<sequence length="156" mass="17772">MVFTVFVSHSVKDLRLVYLLKSWLESRGINVYIAEESPEPGKPLPKKIAEAIDRSDVVLALLTSDGARSQWVHQEIGYAIKAGKLVIPVIEEGVEVKGFLTGVEYISFRRDNPWLAIQYIVSYIEKLKTEKEKEEALKTLAMAILFFMLLLAFRRT</sequence>
<organism evidence="3">
    <name type="scientific">Ignisphaera aggregans</name>
    <dbReference type="NCBI Taxonomy" id="334771"/>
    <lineage>
        <taxon>Archaea</taxon>
        <taxon>Thermoproteota</taxon>
        <taxon>Thermoprotei</taxon>
        <taxon>Desulfurococcales</taxon>
        <taxon>Desulfurococcaceae</taxon>
        <taxon>Ignisphaera</taxon>
    </lineage>
</organism>
<dbReference type="AlphaFoldDB" id="A0A7J2U5U7"/>
<protein>
    <submittedName>
        <fullName evidence="3">Toll/interleukin-1 receptor domain-containing protein</fullName>
    </submittedName>
</protein>
<name>A0A7J2U5U7_9CREN</name>
<dbReference type="InterPro" id="IPR000157">
    <property type="entry name" value="TIR_dom"/>
</dbReference>
<dbReference type="SMART" id="SM00255">
    <property type="entry name" value="TIR"/>
    <property type="match status" value="1"/>
</dbReference>
<dbReference type="Pfam" id="PF13676">
    <property type="entry name" value="TIR_2"/>
    <property type="match status" value="1"/>
</dbReference>
<feature type="domain" description="TIR" evidence="2">
    <location>
        <begin position="1"/>
        <end position="127"/>
    </location>
</feature>
<dbReference type="GO" id="GO:0007165">
    <property type="term" value="P:signal transduction"/>
    <property type="evidence" value="ECO:0007669"/>
    <property type="project" value="InterPro"/>
</dbReference>
<keyword evidence="3" id="KW-0675">Receptor</keyword>